<feature type="chain" id="PRO_5030622955" description="OmpA-like domain-containing protein" evidence="2">
    <location>
        <begin position="29"/>
        <end position="413"/>
    </location>
</feature>
<dbReference type="AlphaFoldDB" id="A0A7U7GAU6"/>
<dbReference type="GO" id="GO:0016020">
    <property type="term" value="C:membrane"/>
    <property type="evidence" value="ECO:0007669"/>
    <property type="project" value="UniProtKB-UniRule"/>
</dbReference>
<dbReference type="Gene3D" id="3.30.1330.60">
    <property type="entry name" value="OmpA-like domain"/>
    <property type="match status" value="1"/>
</dbReference>
<dbReference type="Proteomes" id="UP000019184">
    <property type="component" value="Unassembled WGS sequence"/>
</dbReference>
<dbReference type="Pfam" id="PF00691">
    <property type="entry name" value="OmpA"/>
    <property type="match status" value="1"/>
</dbReference>
<dbReference type="PROSITE" id="PS51257">
    <property type="entry name" value="PROKAR_LIPOPROTEIN"/>
    <property type="match status" value="1"/>
</dbReference>
<organism evidence="4 5">
    <name type="scientific">Candidatus Contendobacter odensis Run_B_J11</name>
    <dbReference type="NCBI Taxonomy" id="1400861"/>
    <lineage>
        <taxon>Bacteria</taxon>
        <taxon>Pseudomonadati</taxon>
        <taxon>Pseudomonadota</taxon>
        <taxon>Gammaproteobacteria</taxon>
        <taxon>Candidatus Competibacteraceae</taxon>
        <taxon>Candidatus Contendibacter</taxon>
    </lineage>
</organism>
<proteinExistence type="predicted"/>
<sequence length="413" mass="44379">MNRMTFPGAGFYRPWLGLILAAILGACATSSETPPAASATPPPIPALPFDEAVLKAANDLFTKAQLPSAGSESPAKYPLVIDPLIDGLTGFQSIATQSMQTRIEQLAGEKYPQFQVQPFSTSSVAASPVVLVGTFTPINSEGKTEGTREAYRICLALADLKSGKIVGKGTARAQMQGVNATPTRYFQDSPTWAKDPATEGYIKTCQGTKIGDPVNPVYIERIKVAALINEATKAYDAGQYRQALDLYTEALQAPGGDQLRAYNGTYLAYWKLGQRNDAAQSFGKIVDYGLANQRLAVKFLFKPGSTAFLPNAQVTGPYPIWLQQIAARTAQSSACLEISGHTSPTGLLARNDRLSLRRAESIKQRLESQEPELGKRTLATGKGSRENLVGTGKDDVSDALDRRVVFQVIGCPL</sequence>
<evidence type="ECO:0000259" key="3">
    <source>
        <dbReference type="PROSITE" id="PS51123"/>
    </source>
</evidence>
<dbReference type="EMBL" id="CBTK010000098">
    <property type="protein sequence ID" value="CDH44765.1"/>
    <property type="molecule type" value="Genomic_DNA"/>
</dbReference>
<evidence type="ECO:0000256" key="1">
    <source>
        <dbReference type="PROSITE-ProRule" id="PRU00473"/>
    </source>
</evidence>
<dbReference type="PROSITE" id="PS51123">
    <property type="entry name" value="OMPA_2"/>
    <property type="match status" value="1"/>
</dbReference>
<evidence type="ECO:0000256" key="2">
    <source>
        <dbReference type="SAM" id="SignalP"/>
    </source>
</evidence>
<keyword evidence="2" id="KW-0732">Signal</keyword>
<feature type="domain" description="OmpA-like" evidence="3">
    <location>
        <begin position="288"/>
        <end position="412"/>
    </location>
</feature>
<dbReference type="InterPro" id="IPR011990">
    <property type="entry name" value="TPR-like_helical_dom_sf"/>
</dbReference>
<feature type="signal peptide" evidence="2">
    <location>
        <begin position="1"/>
        <end position="28"/>
    </location>
</feature>
<accession>A0A7U7GAU6</accession>
<name>A0A7U7GAU6_9GAMM</name>
<dbReference type="InterPro" id="IPR006665">
    <property type="entry name" value="OmpA-like"/>
</dbReference>
<dbReference type="Gene3D" id="1.25.40.10">
    <property type="entry name" value="Tetratricopeptide repeat domain"/>
    <property type="match status" value="1"/>
</dbReference>
<dbReference type="SUPFAM" id="SSF103088">
    <property type="entry name" value="OmpA-like"/>
    <property type="match status" value="1"/>
</dbReference>
<reference evidence="4 5" key="1">
    <citation type="journal article" date="2014" name="ISME J.">
        <title>Candidatus Competibacter-lineage genomes retrieved from metagenomes reveal functional metabolic diversity.</title>
        <authorList>
            <person name="McIlroy S.J."/>
            <person name="Albertsen M."/>
            <person name="Andresen E.K."/>
            <person name="Saunders A.M."/>
            <person name="Kristiansen R."/>
            <person name="Stokholm-Bjerregaard M."/>
            <person name="Nielsen K.L."/>
            <person name="Nielsen P.H."/>
        </authorList>
    </citation>
    <scope>NUCLEOTIDE SEQUENCE [LARGE SCALE GENOMIC DNA]</scope>
    <source>
        <strain evidence="4 5">Run_B_J11</strain>
    </source>
</reference>
<comment type="caution">
    <text evidence="4">The sequence shown here is derived from an EMBL/GenBank/DDBJ whole genome shotgun (WGS) entry which is preliminary data.</text>
</comment>
<protein>
    <recommendedName>
        <fullName evidence="3">OmpA-like domain-containing protein</fullName>
    </recommendedName>
</protein>
<dbReference type="SUPFAM" id="SSF48452">
    <property type="entry name" value="TPR-like"/>
    <property type="match status" value="1"/>
</dbReference>
<gene>
    <name evidence="4" type="ORF">BN874_1870002</name>
</gene>
<keyword evidence="1" id="KW-0472">Membrane</keyword>
<keyword evidence="5" id="KW-1185">Reference proteome</keyword>
<evidence type="ECO:0000313" key="5">
    <source>
        <dbReference type="Proteomes" id="UP000019184"/>
    </source>
</evidence>
<evidence type="ECO:0000313" key="4">
    <source>
        <dbReference type="EMBL" id="CDH44765.1"/>
    </source>
</evidence>
<dbReference type="InterPro" id="IPR036737">
    <property type="entry name" value="OmpA-like_sf"/>
</dbReference>